<proteinExistence type="predicted"/>
<sequence>MSLVGTALLALLAARGADAPEGAEAGPVITVVEDWNAYPAAQVVGQLREREGCLLIGGSVVFWPQGTTWDGAARAVVQVDGSRVVVGERFDGGGGWYDPATDFADLLGSSEAARRVATCVDETAAGSVVVATP</sequence>
<feature type="chain" id="PRO_5030993285" evidence="1">
    <location>
        <begin position="20"/>
        <end position="133"/>
    </location>
</feature>
<organism evidence="2 3">
    <name type="scientific">Nocardioides soli</name>
    <dbReference type="NCBI Taxonomy" id="1036020"/>
    <lineage>
        <taxon>Bacteria</taxon>
        <taxon>Bacillati</taxon>
        <taxon>Actinomycetota</taxon>
        <taxon>Actinomycetes</taxon>
        <taxon>Propionibacteriales</taxon>
        <taxon>Nocardioidaceae</taxon>
        <taxon>Nocardioides</taxon>
    </lineage>
</organism>
<keyword evidence="1" id="KW-0732">Signal</keyword>
<feature type="signal peptide" evidence="1">
    <location>
        <begin position="1"/>
        <end position="19"/>
    </location>
</feature>
<reference evidence="2 3" key="1">
    <citation type="submission" date="2020-08" db="EMBL/GenBank/DDBJ databases">
        <title>Sequencing the genomes of 1000 actinobacteria strains.</title>
        <authorList>
            <person name="Klenk H.-P."/>
        </authorList>
    </citation>
    <scope>NUCLEOTIDE SEQUENCE [LARGE SCALE GENOMIC DNA]</scope>
    <source>
        <strain evidence="2 3">DSM 105498</strain>
    </source>
</reference>
<comment type="caution">
    <text evidence="2">The sequence shown here is derived from an EMBL/GenBank/DDBJ whole genome shotgun (WGS) entry which is preliminary data.</text>
</comment>
<protein>
    <submittedName>
        <fullName evidence="2">Uncharacterized protein</fullName>
    </submittedName>
</protein>
<dbReference type="RefSeq" id="WP_183594875.1">
    <property type="nucleotide sequence ID" value="NZ_JACHWR010000004.1"/>
</dbReference>
<name>A0A7W4Z2U9_9ACTN</name>
<evidence type="ECO:0000256" key="1">
    <source>
        <dbReference type="SAM" id="SignalP"/>
    </source>
</evidence>
<dbReference type="AlphaFoldDB" id="A0A7W4Z2U9"/>
<evidence type="ECO:0000313" key="2">
    <source>
        <dbReference type="EMBL" id="MBB3044854.1"/>
    </source>
</evidence>
<dbReference type="EMBL" id="JACHWR010000004">
    <property type="protein sequence ID" value="MBB3044854.1"/>
    <property type="molecule type" value="Genomic_DNA"/>
</dbReference>
<evidence type="ECO:0000313" key="3">
    <source>
        <dbReference type="Proteomes" id="UP000589626"/>
    </source>
</evidence>
<dbReference type="Proteomes" id="UP000589626">
    <property type="component" value="Unassembled WGS sequence"/>
</dbReference>
<keyword evidence="3" id="KW-1185">Reference proteome</keyword>
<gene>
    <name evidence="2" type="ORF">FHU40_004707</name>
</gene>
<accession>A0A7W4Z2U9</accession>